<dbReference type="RefSeq" id="WP_322438928.1">
    <property type="nucleotide sequence ID" value="NZ_JAXOTQ010000002.1"/>
</dbReference>
<name>A0ABU5J6R3_9ACTN</name>
<proteinExistence type="predicted"/>
<evidence type="ECO:0000313" key="2">
    <source>
        <dbReference type="Proteomes" id="UP001290101"/>
    </source>
</evidence>
<sequence length="149" mass="15999">MSRTPPRWPALIWEPQGDTDETHGPALWSATDGHGGGRPLAYAEAVARLQQVLADRAGPDAVSWPVPELGLVRGREGVLLVHTEDDRIDLEVQGRPLRLGPYEVRYVPLRTDTPVEFTFPVAPGSSAPAVPGAMCLRPAAAATPLPEAR</sequence>
<protein>
    <submittedName>
        <fullName evidence="1">Uncharacterized protein</fullName>
    </submittedName>
</protein>
<reference evidence="1 2" key="1">
    <citation type="submission" date="2023-12" db="EMBL/GenBank/DDBJ databases">
        <title>Micromonospora sp. nov., isolated from Atacama Desert.</title>
        <authorList>
            <person name="Carro L."/>
            <person name="Golinska P."/>
            <person name="Klenk H.-P."/>
            <person name="Goodfellow M."/>
        </authorList>
    </citation>
    <scope>NUCLEOTIDE SEQUENCE [LARGE SCALE GENOMIC DNA]</scope>
    <source>
        <strain evidence="1 2">4G53</strain>
    </source>
</reference>
<dbReference type="EMBL" id="JAXOTQ010000002">
    <property type="protein sequence ID" value="MDZ5488275.1"/>
    <property type="molecule type" value="Genomic_DNA"/>
</dbReference>
<comment type="caution">
    <text evidence="1">The sequence shown here is derived from an EMBL/GenBank/DDBJ whole genome shotgun (WGS) entry which is preliminary data.</text>
</comment>
<organism evidence="1 2">
    <name type="scientific">Micromonospora sicca</name>
    <dbReference type="NCBI Taxonomy" id="2202420"/>
    <lineage>
        <taxon>Bacteria</taxon>
        <taxon>Bacillati</taxon>
        <taxon>Actinomycetota</taxon>
        <taxon>Actinomycetes</taxon>
        <taxon>Micromonosporales</taxon>
        <taxon>Micromonosporaceae</taxon>
        <taxon>Micromonospora</taxon>
    </lineage>
</organism>
<accession>A0ABU5J6R3</accession>
<gene>
    <name evidence="1" type="ORF">U2F25_02120</name>
</gene>
<keyword evidence="2" id="KW-1185">Reference proteome</keyword>
<dbReference type="Proteomes" id="UP001290101">
    <property type="component" value="Unassembled WGS sequence"/>
</dbReference>
<evidence type="ECO:0000313" key="1">
    <source>
        <dbReference type="EMBL" id="MDZ5488275.1"/>
    </source>
</evidence>